<evidence type="ECO:0000313" key="2">
    <source>
        <dbReference type="Proteomes" id="UP000263377"/>
    </source>
</evidence>
<dbReference type="InterPro" id="IPR025447">
    <property type="entry name" value="DUF4192"/>
</dbReference>
<comment type="caution">
    <text evidence="1">The sequence shown here is derived from an EMBL/GenBank/DDBJ whole genome shotgun (WGS) entry which is preliminary data.</text>
</comment>
<dbReference type="Proteomes" id="UP000263377">
    <property type="component" value="Unassembled WGS sequence"/>
</dbReference>
<organism evidence="1 2">
    <name type="scientific">Kitasatospora xanthocidica</name>
    <dbReference type="NCBI Taxonomy" id="83382"/>
    <lineage>
        <taxon>Bacteria</taxon>
        <taxon>Bacillati</taxon>
        <taxon>Actinomycetota</taxon>
        <taxon>Actinomycetes</taxon>
        <taxon>Kitasatosporales</taxon>
        <taxon>Streptomycetaceae</taxon>
        <taxon>Kitasatospora</taxon>
    </lineage>
</organism>
<gene>
    <name evidence="1" type="ORF">DR950_33855</name>
</gene>
<dbReference type="Pfam" id="PF13830">
    <property type="entry name" value="DUF4192"/>
    <property type="match status" value="1"/>
</dbReference>
<proteinExistence type="predicted"/>
<sequence>MPHPPDQPRAERTPLTINTVPVFDVRSPAQAVEALPYLLSCQPDGPDGMVFVLVHDTLHDRPLFCQKFDLPSAKDDPNKAAHNMMHSTLHRLEKLATGPAAILVYLCARQQDAGDGHAAMTRHRTVATALLLSAETHGIDTLAAMFVTPTHWWVYHHDNPNYRHEGMPVDGPDNPGVVTMNARAVGIPTPPSQAAIAASLEPVTGKDAAAQRAAILHAVGERAARVQATSFDAETERLTAILDRLLLDGGDGTPLEDLTPDQTAELIVGLRHRPLRDVALEYIEPKELPRARELWALLARRCASATTTLVAAPLTLAAFTAAVTGEVPAALIALERARKADPRYLLAGLLMEELVMTGSVDEIADEFREEREARLRGRDN</sequence>
<name>A0A373A1Y0_9ACTN</name>
<protein>
    <submittedName>
        <fullName evidence="1">DUF4192 domain-containing protein</fullName>
    </submittedName>
</protein>
<reference evidence="1 2" key="1">
    <citation type="submission" date="2018-08" db="EMBL/GenBank/DDBJ databases">
        <title>Diversity &amp; Physiological Properties of Lignin-Decomposing Actinobacteria from Soil.</title>
        <authorList>
            <person name="Roh S.G."/>
            <person name="Kim S.B."/>
        </authorList>
    </citation>
    <scope>NUCLEOTIDE SEQUENCE [LARGE SCALE GENOMIC DNA]</scope>
    <source>
        <strain evidence="1 2">MMS17-GH009</strain>
    </source>
</reference>
<dbReference type="AlphaFoldDB" id="A0A373A1Y0"/>
<evidence type="ECO:0000313" key="1">
    <source>
        <dbReference type="EMBL" id="RGD62071.1"/>
    </source>
</evidence>
<dbReference type="EMBL" id="QVIG01000001">
    <property type="protein sequence ID" value="RGD62071.1"/>
    <property type="molecule type" value="Genomic_DNA"/>
</dbReference>
<accession>A0A373A1Y0</accession>
<keyword evidence="2" id="KW-1185">Reference proteome</keyword>